<feature type="domain" description="PRELI/MSF1" evidence="1">
    <location>
        <begin position="1"/>
        <end position="170"/>
    </location>
</feature>
<dbReference type="PANTHER" id="PTHR11158">
    <property type="entry name" value="MSF1/PX19 RELATED"/>
    <property type="match status" value="1"/>
</dbReference>
<dbReference type="Pfam" id="PF04707">
    <property type="entry name" value="PRELI"/>
    <property type="match status" value="1"/>
</dbReference>
<dbReference type="GO" id="GO:0005758">
    <property type="term" value="C:mitochondrial intermembrane space"/>
    <property type="evidence" value="ECO:0007669"/>
    <property type="project" value="InterPro"/>
</dbReference>
<dbReference type="AlphaFoldDB" id="A0A6M2DJE0"/>
<evidence type="ECO:0000259" key="1">
    <source>
        <dbReference type="PROSITE" id="PS50904"/>
    </source>
</evidence>
<dbReference type="InterPro" id="IPR006797">
    <property type="entry name" value="PRELI/MSF1_dom"/>
</dbReference>
<sequence length="227" mass="25683">MRIWTSEHIFNHPWETVAQAAWRKYPNPMNPAVVGTDVVERNVVNGVLHTHRIVSSKWYFPKWAQALIGSANVCYASEKSEVDPQSRRMVLKTINLTFCRYISLDERLTYAPHPSDPDRTLLKQEAVVTVQGVPLSHYMEDLLANKISLNAGKGRQAMEWVINKINLEVKEIATSAVKSTDEILSQTKKSIDDISTSARKSMDDLSTAAKNTLDDIHNLHNQSLPKF</sequence>
<dbReference type="EMBL" id="GIIL01001231">
    <property type="protein sequence ID" value="NOV44957.1"/>
    <property type="molecule type" value="Transcribed_RNA"/>
</dbReference>
<evidence type="ECO:0000313" key="2">
    <source>
        <dbReference type="EMBL" id="NOV44957.1"/>
    </source>
</evidence>
<dbReference type="PROSITE" id="PS50904">
    <property type="entry name" value="PRELI_MSF1"/>
    <property type="match status" value="1"/>
</dbReference>
<name>A0A6M2DJE0_XENCH</name>
<organism evidence="2">
    <name type="scientific">Xenopsylla cheopis</name>
    <name type="common">Oriental rat flea</name>
    <name type="synonym">Pulex cheopis</name>
    <dbReference type="NCBI Taxonomy" id="163159"/>
    <lineage>
        <taxon>Eukaryota</taxon>
        <taxon>Metazoa</taxon>
        <taxon>Ecdysozoa</taxon>
        <taxon>Arthropoda</taxon>
        <taxon>Hexapoda</taxon>
        <taxon>Insecta</taxon>
        <taxon>Pterygota</taxon>
        <taxon>Neoptera</taxon>
        <taxon>Endopterygota</taxon>
        <taxon>Siphonaptera</taxon>
        <taxon>Pulicidae</taxon>
        <taxon>Xenopsyllinae</taxon>
        <taxon>Xenopsylla</taxon>
    </lineage>
</organism>
<proteinExistence type="predicted"/>
<reference evidence="2" key="1">
    <citation type="submission" date="2020-03" db="EMBL/GenBank/DDBJ databases">
        <title>Transcriptomic Profiling of the Digestive Tract of the Rat Flea, Xenopsylla cheopis, Following Blood Feeding and Infection with Yersinia pestis.</title>
        <authorList>
            <person name="Bland D.M."/>
            <person name="Martens C.A."/>
            <person name="Virtaneva K."/>
            <person name="Kanakabandi K."/>
            <person name="Long D."/>
            <person name="Rosenke R."/>
            <person name="Saturday G.A."/>
            <person name="Hoyt F.H."/>
            <person name="Bruno D.P."/>
            <person name="Ribeiro J.M.C."/>
            <person name="Hinnebusch J."/>
        </authorList>
    </citation>
    <scope>NUCLEOTIDE SEQUENCE</scope>
</reference>
<protein>
    <submittedName>
        <fullName evidence="2">Putative member of the intramitochondrial sorting protein family</fullName>
    </submittedName>
</protein>
<accession>A0A6M2DJE0</accession>
<dbReference type="InterPro" id="IPR037365">
    <property type="entry name" value="Slowmo/Ups"/>
</dbReference>